<reference evidence="1" key="1">
    <citation type="journal article" date="2020" name="Nature">
        <title>Giant virus diversity and host interactions through global metagenomics.</title>
        <authorList>
            <person name="Schulz F."/>
            <person name="Roux S."/>
            <person name="Paez-Espino D."/>
            <person name="Jungbluth S."/>
            <person name="Walsh D.A."/>
            <person name="Denef V.J."/>
            <person name="McMahon K.D."/>
            <person name="Konstantinidis K.T."/>
            <person name="Eloe-Fadrosh E.A."/>
            <person name="Kyrpides N.C."/>
            <person name="Woyke T."/>
        </authorList>
    </citation>
    <scope>NUCLEOTIDE SEQUENCE</scope>
    <source>
        <strain evidence="1">GVMAG-M-3300023184-53</strain>
    </source>
</reference>
<proteinExistence type="predicted"/>
<evidence type="ECO:0008006" key="2">
    <source>
        <dbReference type="Google" id="ProtNLM"/>
    </source>
</evidence>
<dbReference type="Gene3D" id="3.30.428.10">
    <property type="entry name" value="HIT-like"/>
    <property type="match status" value="1"/>
</dbReference>
<sequence length="145" mass="17382">MSGITENIRGVIPSDFDKDHEPLNLKKCYSCNPRGTLKEHIISQTDHFVFNHDLFKRPLIIITSRIHYHTIHDIPDTVKLQLFEDIKMFVNFWNLNTNYQLMLNNGDSQTHHHFHIKMKINEQVANRMRRDHFTRINLQKNYNDN</sequence>
<dbReference type="AlphaFoldDB" id="A0A6C0I881"/>
<dbReference type="InterPro" id="IPR036265">
    <property type="entry name" value="HIT-like_sf"/>
</dbReference>
<dbReference type="EMBL" id="MN740136">
    <property type="protein sequence ID" value="QHT89144.1"/>
    <property type="molecule type" value="Genomic_DNA"/>
</dbReference>
<accession>A0A6C0I881</accession>
<evidence type="ECO:0000313" key="1">
    <source>
        <dbReference type="EMBL" id="QHT89144.1"/>
    </source>
</evidence>
<name>A0A6C0I881_9ZZZZ</name>
<dbReference type="SUPFAM" id="SSF54197">
    <property type="entry name" value="HIT-like"/>
    <property type="match status" value="1"/>
</dbReference>
<organism evidence="1">
    <name type="scientific">viral metagenome</name>
    <dbReference type="NCBI Taxonomy" id="1070528"/>
    <lineage>
        <taxon>unclassified sequences</taxon>
        <taxon>metagenomes</taxon>
        <taxon>organismal metagenomes</taxon>
    </lineage>
</organism>
<protein>
    <recommendedName>
        <fullName evidence="2">HIT domain-containing protein</fullName>
    </recommendedName>
</protein>